<dbReference type="Gene3D" id="3.30.70.1290">
    <property type="entry name" value="Transposase IS200-like"/>
    <property type="match status" value="1"/>
</dbReference>
<dbReference type="AlphaFoldDB" id="A0A0G0QRF8"/>
<feature type="domain" description="Transposase IS200-like" evidence="1">
    <location>
        <begin position="8"/>
        <end position="148"/>
    </location>
</feature>
<dbReference type="PANTHER" id="PTHR34322:SF2">
    <property type="entry name" value="TRANSPOSASE IS200-LIKE DOMAIN-CONTAINING PROTEIN"/>
    <property type="match status" value="1"/>
</dbReference>
<protein>
    <submittedName>
        <fullName evidence="2">Transposase</fullName>
    </submittedName>
</protein>
<comment type="caution">
    <text evidence="2">The sequence shown here is derived from an EMBL/GenBank/DDBJ whole genome shotgun (WGS) entry which is preliminary data.</text>
</comment>
<name>A0A0G0QRF8_9BACT</name>
<dbReference type="SUPFAM" id="SSF143422">
    <property type="entry name" value="Transposase IS200-like"/>
    <property type="match status" value="1"/>
</dbReference>
<accession>A0A0G0QRF8</accession>
<organism evidence="2 3">
    <name type="scientific">Candidatus Nomurabacteria bacterium GW2011_GWF2_40_12</name>
    <dbReference type="NCBI Taxonomy" id="1618776"/>
    <lineage>
        <taxon>Bacteria</taxon>
        <taxon>Candidatus Nomuraibacteriota</taxon>
    </lineage>
</organism>
<dbReference type="GO" id="GO:0006313">
    <property type="term" value="P:DNA transposition"/>
    <property type="evidence" value="ECO:0007669"/>
    <property type="project" value="InterPro"/>
</dbReference>
<dbReference type="PANTHER" id="PTHR34322">
    <property type="entry name" value="TRANSPOSASE, Y1_TNP DOMAIN-CONTAINING"/>
    <property type="match status" value="1"/>
</dbReference>
<dbReference type="SMART" id="SM01321">
    <property type="entry name" value="Y1_Tnp"/>
    <property type="match status" value="1"/>
</dbReference>
<dbReference type="GO" id="GO:0004803">
    <property type="term" value="F:transposase activity"/>
    <property type="evidence" value="ECO:0007669"/>
    <property type="project" value="InterPro"/>
</dbReference>
<dbReference type="EMBL" id="LBYC01000009">
    <property type="protein sequence ID" value="KKR43029.1"/>
    <property type="molecule type" value="Genomic_DNA"/>
</dbReference>
<gene>
    <name evidence="2" type="ORF">UT78_C0009G0004</name>
</gene>
<evidence type="ECO:0000259" key="1">
    <source>
        <dbReference type="SMART" id="SM01321"/>
    </source>
</evidence>
<proteinExistence type="predicted"/>
<evidence type="ECO:0000313" key="2">
    <source>
        <dbReference type="EMBL" id="KKR43029.1"/>
    </source>
</evidence>
<dbReference type="GO" id="GO:0003677">
    <property type="term" value="F:DNA binding"/>
    <property type="evidence" value="ECO:0007669"/>
    <property type="project" value="InterPro"/>
</dbReference>
<sequence length="221" mass="26006">MERKTKFVVGEFYHIYNRGVEKRIIFQNITDYKRFLALLYIANGSEQVHINNNVWYKGDIDNVFKNDRGEPLVAIGAYCLMPNHFHLLLTPLVEGGISKFMLKLQTGYSMYFNKKNDRVGALFQGVFKSQHIDDDVYLRYIYAYIHLNPAKLKNSKWKIQPKSFLNQLKKFIAEYLYSSLQEYLSGNYKIIDHKPFPVDREQIVDYNSTVNDFGEFSEVNP</sequence>
<reference evidence="2 3" key="1">
    <citation type="journal article" date="2015" name="Nature">
        <title>rRNA introns, odd ribosomes, and small enigmatic genomes across a large radiation of phyla.</title>
        <authorList>
            <person name="Brown C.T."/>
            <person name="Hug L.A."/>
            <person name="Thomas B.C."/>
            <person name="Sharon I."/>
            <person name="Castelle C.J."/>
            <person name="Singh A."/>
            <person name="Wilkins M.J."/>
            <person name="Williams K.H."/>
            <person name="Banfield J.F."/>
        </authorList>
    </citation>
    <scope>NUCLEOTIDE SEQUENCE [LARGE SCALE GENOMIC DNA]</scope>
</reference>
<dbReference type="InterPro" id="IPR036515">
    <property type="entry name" value="Transposase_17_sf"/>
</dbReference>
<dbReference type="Proteomes" id="UP000034301">
    <property type="component" value="Unassembled WGS sequence"/>
</dbReference>
<evidence type="ECO:0000313" key="3">
    <source>
        <dbReference type="Proteomes" id="UP000034301"/>
    </source>
</evidence>
<dbReference type="InterPro" id="IPR002686">
    <property type="entry name" value="Transposase_17"/>
</dbReference>
<dbReference type="Pfam" id="PF01797">
    <property type="entry name" value="Y1_Tnp"/>
    <property type="match status" value="1"/>
</dbReference>